<feature type="region of interest" description="Disordered" evidence="1">
    <location>
        <begin position="1"/>
        <end position="40"/>
    </location>
</feature>
<dbReference type="InParanoid" id="W2S1Z8"/>
<dbReference type="STRING" id="1220924.W2S1Z8"/>
<reference evidence="3 4" key="1">
    <citation type="submission" date="2013-03" db="EMBL/GenBank/DDBJ databases">
        <title>The Genome Sequence of Phialophora europaea CBS 101466.</title>
        <authorList>
            <consortium name="The Broad Institute Genomics Platform"/>
            <person name="Cuomo C."/>
            <person name="de Hoog S."/>
            <person name="Gorbushina A."/>
            <person name="Walker B."/>
            <person name="Young S.K."/>
            <person name="Zeng Q."/>
            <person name="Gargeya S."/>
            <person name="Fitzgerald M."/>
            <person name="Haas B."/>
            <person name="Abouelleil A."/>
            <person name="Allen A.W."/>
            <person name="Alvarado L."/>
            <person name="Arachchi H.M."/>
            <person name="Berlin A.M."/>
            <person name="Chapman S.B."/>
            <person name="Gainer-Dewar J."/>
            <person name="Goldberg J."/>
            <person name="Griggs A."/>
            <person name="Gujja S."/>
            <person name="Hansen M."/>
            <person name="Howarth C."/>
            <person name="Imamovic A."/>
            <person name="Ireland A."/>
            <person name="Larimer J."/>
            <person name="McCowan C."/>
            <person name="Murphy C."/>
            <person name="Pearson M."/>
            <person name="Poon T.W."/>
            <person name="Priest M."/>
            <person name="Roberts A."/>
            <person name="Saif S."/>
            <person name="Shea T."/>
            <person name="Sisk P."/>
            <person name="Sykes S."/>
            <person name="Wortman J."/>
            <person name="Nusbaum C."/>
            <person name="Birren B."/>
        </authorList>
    </citation>
    <scope>NUCLEOTIDE SEQUENCE [LARGE SCALE GENOMIC DNA]</scope>
    <source>
        <strain evidence="3 4">CBS 101466</strain>
    </source>
</reference>
<keyword evidence="2" id="KW-1133">Transmembrane helix</keyword>
<organism evidence="3 4">
    <name type="scientific">Cyphellophora europaea (strain CBS 101466)</name>
    <name type="common">Phialophora europaea</name>
    <dbReference type="NCBI Taxonomy" id="1220924"/>
    <lineage>
        <taxon>Eukaryota</taxon>
        <taxon>Fungi</taxon>
        <taxon>Dikarya</taxon>
        <taxon>Ascomycota</taxon>
        <taxon>Pezizomycotina</taxon>
        <taxon>Eurotiomycetes</taxon>
        <taxon>Chaetothyriomycetidae</taxon>
        <taxon>Chaetothyriales</taxon>
        <taxon>Cyphellophoraceae</taxon>
        <taxon>Cyphellophora</taxon>
    </lineage>
</organism>
<dbReference type="OrthoDB" id="4204700at2759"/>
<gene>
    <name evidence="3" type="ORF">HMPREF1541_03913</name>
</gene>
<evidence type="ECO:0000313" key="4">
    <source>
        <dbReference type="Proteomes" id="UP000030752"/>
    </source>
</evidence>
<dbReference type="RefSeq" id="XP_008716483.1">
    <property type="nucleotide sequence ID" value="XM_008718261.1"/>
</dbReference>
<dbReference type="GeneID" id="19971252"/>
<sequence>MSSQQPPPSQYPPSLGPGARPTQQGEGEGPVSQRDRSQKSRLQEVIAIRSDYSVTPTPTNVTLAYTLNNRRRSFTLEYSAIPLSSFTSSILFGGSSRASTTGIFIIDTIRGVENITKAQLTQQEAEGFAKYASKRMLYSYGGVGAAFGAAAFFWQRGKPNMKFPFMKPKDPARYLNFPNRYLPILKGDFARIMWQITRFNVYAALGIFSLSPVFRSLGDTNMTVGLYRDDRTRPLLEKLKGQMQNGGLQRIAGNLPNASGQESGSTVGQDDASSEYSFSDQGDGYDGGAGVGYSDAMNDTGDVAASARPSPSHFPSQTPQQHQGLARRNQRPSNQDYSPASSAPPNQMSQQDADPFSFNEDPLSNSSSDPDSPQYNPAAVQQQKPRRSWAEIRTEARQGTGTQPQSTPSYAGGQGERFSYGREEEEKQYAKGQAQKDFDAMLDRERQLGEQGNEGSGGGAWSRRRGGG</sequence>
<feature type="compositionally biased region" description="Low complexity" evidence="1">
    <location>
        <begin position="361"/>
        <end position="373"/>
    </location>
</feature>
<feature type="compositionally biased region" description="Polar residues" evidence="1">
    <location>
        <begin position="331"/>
        <end position="352"/>
    </location>
</feature>
<dbReference type="Proteomes" id="UP000030752">
    <property type="component" value="Unassembled WGS sequence"/>
</dbReference>
<evidence type="ECO:0000313" key="3">
    <source>
        <dbReference type="EMBL" id="ETN41974.1"/>
    </source>
</evidence>
<name>W2S1Z8_CYPE1</name>
<keyword evidence="2" id="KW-0812">Transmembrane</keyword>
<dbReference type="eggNOG" id="ENOG502S320">
    <property type="taxonomic scope" value="Eukaryota"/>
</dbReference>
<feature type="compositionally biased region" description="Polar residues" evidence="1">
    <location>
        <begin position="256"/>
        <end position="268"/>
    </location>
</feature>
<keyword evidence="4" id="KW-1185">Reference proteome</keyword>
<dbReference type="EMBL" id="KB822719">
    <property type="protein sequence ID" value="ETN41974.1"/>
    <property type="molecule type" value="Genomic_DNA"/>
</dbReference>
<feature type="compositionally biased region" description="Polar residues" evidence="1">
    <location>
        <begin position="313"/>
        <end position="323"/>
    </location>
</feature>
<evidence type="ECO:0000256" key="2">
    <source>
        <dbReference type="SAM" id="Phobius"/>
    </source>
</evidence>
<evidence type="ECO:0000256" key="1">
    <source>
        <dbReference type="SAM" id="MobiDB-lite"/>
    </source>
</evidence>
<proteinExistence type="predicted"/>
<dbReference type="AlphaFoldDB" id="W2S1Z8"/>
<feature type="compositionally biased region" description="Polar residues" evidence="1">
    <location>
        <begin position="397"/>
        <end position="409"/>
    </location>
</feature>
<accession>W2S1Z8</accession>
<feature type="compositionally biased region" description="Pro residues" evidence="1">
    <location>
        <begin position="1"/>
        <end position="15"/>
    </location>
</feature>
<dbReference type="VEuPathDB" id="FungiDB:HMPREF1541_03913"/>
<feature type="compositionally biased region" description="Basic and acidic residues" evidence="1">
    <location>
        <begin position="419"/>
        <end position="448"/>
    </location>
</feature>
<dbReference type="HOGENOM" id="CLU_541838_0_0_1"/>
<feature type="region of interest" description="Disordered" evidence="1">
    <location>
        <begin position="248"/>
        <end position="468"/>
    </location>
</feature>
<keyword evidence="2" id="KW-0472">Membrane</keyword>
<feature type="transmembrane region" description="Helical" evidence="2">
    <location>
        <begin position="137"/>
        <end position="154"/>
    </location>
</feature>
<protein>
    <submittedName>
        <fullName evidence="3">Uncharacterized protein</fullName>
    </submittedName>
</protein>